<dbReference type="AlphaFoldDB" id="A0A9Q5I5C5"/>
<dbReference type="Proteomes" id="UP000757232">
    <property type="component" value="Unassembled WGS sequence"/>
</dbReference>
<organism evidence="1 2">
    <name type="scientific">Sanghuangporus baumii</name>
    <name type="common">Phellinus baumii</name>
    <dbReference type="NCBI Taxonomy" id="108892"/>
    <lineage>
        <taxon>Eukaryota</taxon>
        <taxon>Fungi</taxon>
        <taxon>Dikarya</taxon>
        <taxon>Basidiomycota</taxon>
        <taxon>Agaricomycotina</taxon>
        <taxon>Agaricomycetes</taxon>
        <taxon>Hymenochaetales</taxon>
        <taxon>Hymenochaetaceae</taxon>
        <taxon>Sanghuangporus</taxon>
    </lineage>
</organism>
<evidence type="ECO:0000313" key="1">
    <source>
        <dbReference type="EMBL" id="OCB92141.1"/>
    </source>
</evidence>
<gene>
    <name evidence="1" type="ORF">A7U60_g496</name>
</gene>
<dbReference type="EMBL" id="LNZH02000027">
    <property type="protein sequence ID" value="OCB92141.1"/>
    <property type="molecule type" value="Genomic_DNA"/>
</dbReference>
<comment type="caution">
    <text evidence="1">The sequence shown here is derived from an EMBL/GenBank/DDBJ whole genome shotgun (WGS) entry which is preliminary data.</text>
</comment>
<accession>A0A9Q5I5C5</accession>
<proteinExistence type="predicted"/>
<keyword evidence="2" id="KW-1185">Reference proteome</keyword>
<evidence type="ECO:0000313" key="2">
    <source>
        <dbReference type="Proteomes" id="UP000757232"/>
    </source>
</evidence>
<reference evidence="1" key="1">
    <citation type="submission" date="2016-06" db="EMBL/GenBank/DDBJ databases">
        <title>Draft Genome sequence of the fungus Inonotus baumii.</title>
        <authorList>
            <person name="Zhu H."/>
            <person name="Lin W."/>
        </authorList>
    </citation>
    <scope>NUCLEOTIDE SEQUENCE</scope>
    <source>
        <strain evidence="1">821</strain>
    </source>
</reference>
<name>A0A9Q5I5C5_SANBA</name>
<sequence>MSAKSSNPSIEDRTADDGGALEFAEFNCSVGVSRPFFSTTDIPNQWESLASEPAAWTAWSGAVKLFQFEVTQRDVLSEVERIKRNVKYPRALLTLESGVDIREPYMMEFVTAVNGWTIDDHTIQWDQTHSVPQLWEPLLFSWSHSKNAIENHHNEASQRPLAGSIMQLLFYQSAKAPDERYEVLLGTELALHRPSKDYTPVPYCTKTDTIVVKQAPRQIQIAIDEGLISEGFAFKWVLASLYRLPLSKLQIGAFPLESKRLNGHSLDLQVAMDLSSIQHQRRILGLNDKYVFGATYAEGIFSLFASNWKGDHLIWMPVEPCSWDLKQPVRFIQCLYFLWAFKNHLDESFRDDFDTFNVEKLRANIRQGPFWRFARD</sequence>
<protein>
    <submittedName>
        <fullName evidence="1">Uncharacterized protein</fullName>
    </submittedName>
</protein>